<feature type="chain" id="PRO_5045701937" description="Gram-positive cocci surface proteins LPxTG domain-containing protein" evidence="3">
    <location>
        <begin position="41"/>
        <end position="549"/>
    </location>
</feature>
<feature type="compositionally biased region" description="Basic and acidic residues" evidence="1">
    <location>
        <begin position="383"/>
        <end position="392"/>
    </location>
</feature>
<evidence type="ECO:0000313" key="4">
    <source>
        <dbReference type="EMBL" id="WLQ41365.1"/>
    </source>
</evidence>
<evidence type="ECO:0000313" key="5">
    <source>
        <dbReference type="Proteomes" id="UP001229952"/>
    </source>
</evidence>
<feature type="compositionally biased region" description="Gly residues" evidence="1">
    <location>
        <begin position="502"/>
        <end position="520"/>
    </location>
</feature>
<keyword evidence="3" id="KW-0732">Signal</keyword>
<evidence type="ECO:0000256" key="1">
    <source>
        <dbReference type="SAM" id="MobiDB-lite"/>
    </source>
</evidence>
<evidence type="ECO:0000256" key="2">
    <source>
        <dbReference type="SAM" id="Phobius"/>
    </source>
</evidence>
<feature type="compositionally biased region" description="Gly residues" evidence="1">
    <location>
        <begin position="412"/>
        <end position="443"/>
    </location>
</feature>
<dbReference type="EMBL" id="CP120992">
    <property type="protein sequence ID" value="WLQ41365.1"/>
    <property type="molecule type" value="Genomic_DNA"/>
</dbReference>
<feature type="signal peptide" evidence="3">
    <location>
        <begin position="1"/>
        <end position="40"/>
    </location>
</feature>
<keyword evidence="5" id="KW-1185">Reference proteome</keyword>
<proteinExistence type="predicted"/>
<name>A0ABY9I3J3_9ACTN</name>
<feature type="compositionally biased region" description="Gly residues" evidence="1">
    <location>
        <begin position="450"/>
        <end position="463"/>
    </location>
</feature>
<dbReference type="InterPro" id="IPR006311">
    <property type="entry name" value="TAT_signal"/>
</dbReference>
<protein>
    <recommendedName>
        <fullName evidence="6">Gram-positive cocci surface proteins LPxTG domain-containing protein</fullName>
    </recommendedName>
</protein>
<dbReference type="PROSITE" id="PS51318">
    <property type="entry name" value="TAT"/>
    <property type="match status" value="1"/>
</dbReference>
<keyword evidence="2" id="KW-1133">Transmembrane helix</keyword>
<evidence type="ECO:0000256" key="3">
    <source>
        <dbReference type="SAM" id="SignalP"/>
    </source>
</evidence>
<dbReference type="RefSeq" id="WP_306088074.1">
    <property type="nucleotide sequence ID" value="NZ_CP120992.1"/>
</dbReference>
<accession>A0ABY9I3J3</accession>
<reference evidence="4 5" key="1">
    <citation type="submission" date="2023-03" db="EMBL/GenBank/DDBJ databases">
        <title>Isolation and description of six Streptomyces strains from soil environments, able to metabolize different microbial glucans.</title>
        <authorList>
            <person name="Widen T."/>
            <person name="Larsbrink J."/>
        </authorList>
    </citation>
    <scope>NUCLEOTIDE SEQUENCE [LARGE SCALE GENOMIC DNA]</scope>
    <source>
        <strain evidence="4 5">Mut2</strain>
    </source>
</reference>
<keyword evidence="2" id="KW-0472">Membrane</keyword>
<feature type="compositionally biased region" description="Gly residues" evidence="1">
    <location>
        <begin position="470"/>
        <end position="493"/>
    </location>
</feature>
<organism evidence="4 5">
    <name type="scientific">Streptomyces laculatispora</name>
    <dbReference type="NCBI Taxonomy" id="887464"/>
    <lineage>
        <taxon>Bacteria</taxon>
        <taxon>Bacillati</taxon>
        <taxon>Actinomycetota</taxon>
        <taxon>Actinomycetes</taxon>
        <taxon>Kitasatosporales</taxon>
        <taxon>Streptomycetaceae</taxon>
        <taxon>Streptomyces</taxon>
    </lineage>
</organism>
<sequence>MTRPLRASGTSRTLLRTATATAALSAVSVLACGIAPTAVADDTVRTVHQDGLGPNGPWLRLQETTPDREPGVQAVSPKPDPVHLNGSLRLAIAAGQQAQAAHYFNSTWTPEPMRPLLDAGVSYWAYTASEGSSVTNIGANLQFPASCGGFTTLSFEPGHNTDTQGAALEPDTWQKYRLTGDSVMRTSRAVAGIPAGGDAPLSHFVTACEGAYGVIANIGRLGDPNGTLNTYVDNITAKGTTWDFAVTGRASAALTVPTEIKAGDDPRPADVSYTDPADGPEYQGIGTRLTLKGPAGLKPDQLTVMSEGSTVPLTQQADGSLTGELRTGLRAGATMEPGGKAGAAFTLAAAEGAPTGRLDVTAELTVAVDGTDGPVRTGVSATDHSRITDADTGHGPSPSPTHPHHPKPSPPGGGHGNGDWGDGQGKGQGNWVGSHGNGQGKGNWGDSHGDGGTSGGHSNGGTGDSHSSGGTSGGHSNGGTGDSGTGGSRGNGGAPLPNGPVDAGGGSTALTGSGSGGLSGPGLAISAAGLLAAVAAAVGGLRTARRRRG</sequence>
<feature type="transmembrane region" description="Helical" evidence="2">
    <location>
        <begin position="523"/>
        <end position="541"/>
    </location>
</feature>
<evidence type="ECO:0008006" key="6">
    <source>
        <dbReference type="Google" id="ProtNLM"/>
    </source>
</evidence>
<gene>
    <name evidence="4" type="ORF">P8A22_16025</name>
</gene>
<dbReference type="PROSITE" id="PS51257">
    <property type="entry name" value="PROKAR_LIPOPROTEIN"/>
    <property type="match status" value="1"/>
</dbReference>
<keyword evidence="2" id="KW-0812">Transmembrane</keyword>
<dbReference type="Proteomes" id="UP001229952">
    <property type="component" value="Chromosome"/>
</dbReference>
<feature type="region of interest" description="Disordered" evidence="1">
    <location>
        <begin position="370"/>
        <end position="523"/>
    </location>
</feature>